<dbReference type="SUPFAM" id="SSF55920">
    <property type="entry name" value="Creatinase/aminopeptidase"/>
    <property type="match status" value="1"/>
</dbReference>
<dbReference type="InterPro" id="IPR036005">
    <property type="entry name" value="Creatinase/aminopeptidase-like"/>
</dbReference>
<dbReference type="Proteomes" id="UP000295560">
    <property type="component" value="Unassembled WGS sequence"/>
</dbReference>
<dbReference type="OrthoDB" id="8418909at2"/>
<dbReference type="EMBL" id="SMFZ01000002">
    <property type="protein sequence ID" value="TCK22588.1"/>
    <property type="molecule type" value="Genomic_DNA"/>
</dbReference>
<dbReference type="AlphaFoldDB" id="A0A4R1HKW7"/>
<dbReference type="Gene3D" id="3.90.230.10">
    <property type="entry name" value="Creatinase/methionine aminopeptidase superfamily"/>
    <property type="match status" value="1"/>
</dbReference>
<dbReference type="Pfam" id="PF00557">
    <property type="entry name" value="Peptidase_M24"/>
    <property type="match status" value="1"/>
</dbReference>
<evidence type="ECO:0000259" key="1">
    <source>
        <dbReference type="Pfam" id="PF00557"/>
    </source>
</evidence>
<feature type="domain" description="Peptidase M24" evidence="1">
    <location>
        <begin position="16"/>
        <end position="178"/>
    </location>
</feature>
<evidence type="ECO:0000313" key="3">
    <source>
        <dbReference type="Proteomes" id="UP000295560"/>
    </source>
</evidence>
<accession>A0A4R1HKW7</accession>
<gene>
    <name evidence="2" type="ORF">EV378_6595</name>
</gene>
<dbReference type="PANTHER" id="PTHR46112:SF2">
    <property type="entry name" value="XAA-PRO AMINOPEPTIDASE P-RELATED"/>
    <property type="match status" value="1"/>
</dbReference>
<dbReference type="InterPro" id="IPR050659">
    <property type="entry name" value="Peptidase_M24B"/>
</dbReference>
<proteinExistence type="predicted"/>
<reference evidence="2 3" key="1">
    <citation type="submission" date="2019-03" db="EMBL/GenBank/DDBJ databases">
        <title>Sequencing the genomes of 1000 actinobacteria strains.</title>
        <authorList>
            <person name="Klenk H.-P."/>
        </authorList>
    </citation>
    <scope>NUCLEOTIDE SEQUENCE [LARGE SCALE GENOMIC DNA]</scope>
    <source>
        <strain evidence="2 3">DSM 44969</strain>
    </source>
</reference>
<dbReference type="CDD" id="cd01066">
    <property type="entry name" value="APP_MetAP"/>
    <property type="match status" value="1"/>
</dbReference>
<organism evidence="2 3">
    <name type="scientific">Pseudonocardia endophytica</name>
    <dbReference type="NCBI Taxonomy" id="401976"/>
    <lineage>
        <taxon>Bacteria</taxon>
        <taxon>Bacillati</taxon>
        <taxon>Actinomycetota</taxon>
        <taxon>Actinomycetes</taxon>
        <taxon>Pseudonocardiales</taxon>
        <taxon>Pseudonocardiaceae</taxon>
        <taxon>Pseudonocardia</taxon>
    </lineage>
</organism>
<keyword evidence="3" id="KW-1185">Reference proteome</keyword>
<sequence>MTTDVAEDERARRLVEAEKMAIELFDETSRRGLIEAGRTEKEVSDRVRDLGAELFGTDRHWHKRVVRSGENTLQPYAENPPDRVIEADDIVFCDFGPIFHEWEADVGRTYVLGDDPLKQKLRDDLPLVFDAGRAHFEAHPEISGEELYRHVCGLAEEHGWTFGGHHSGHLVGEFPHEWIDGERIESYITPGSTHAMRRTDPSGRQCHWILEIHLVDRERRIGGFYEQLLTLSH</sequence>
<name>A0A4R1HKW7_PSEEN</name>
<dbReference type="PANTHER" id="PTHR46112">
    <property type="entry name" value="AMINOPEPTIDASE"/>
    <property type="match status" value="1"/>
</dbReference>
<dbReference type="InterPro" id="IPR000994">
    <property type="entry name" value="Pept_M24"/>
</dbReference>
<protein>
    <submittedName>
        <fullName evidence="2">Metallopeptidase family M24</fullName>
    </submittedName>
</protein>
<comment type="caution">
    <text evidence="2">The sequence shown here is derived from an EMBL/GenBank/DDBJ whole genome shotgun (WGS) entry which is preliminary data.</text>
</comment>
<dbReference type="RefSeq" id="WP_132431559.1">
    <property type="nucleotide sequence ID" value="NZ_SMFZ01000002.1"/>
</dbReference>
<evidence type="ECO:0000313" key="2">
    <source>
        <dbReference type="EMBL" id="TCK22588.1"/>
    </source>
</evidence>